<feature type="compositionally biased region" description="Basic and acidic residues" evidence="1">
    <location>
        <begin position="22"/>
        <end position="31"/>
    </location>
</feature>
<sequence>MSRHSEVQKRNIQQDNGEEIDGEKRKTDGHVSSRPSSIHQKEKEGPDFIFYLCIILFTVSVYKSIVIRHTPFDILRNLVKIKILQDFLKQQHRKQYSERVSLPIKVFKRFL</sequence>
<dbReference type="Proteomes" id="UP001054837">
    <property type="component" value="Unassembled WGS sequence"/>
</dbReference>
<feature type="region of interest" description="Disordered" evidence="1">
    <location>
        <begin position="1"/>
        <end position="40"/>
    </location>
</feature>
<name>A0AAV4TNX5_9ARAC</name>
<protein>
    <submittedName>
        <fullName evidence="3">Uncharacterized protein</fullName>
    </submittedName>
</protein>
<dbReference type="AlphaFoldDB" id="A0AAV4TNX5"/>
<proteinExistence type="predicted"/>
<gene>
    <name evidence="3" type="ORF">CDAR_311741</name>
</gene>
<keyword evidence="2" id="KW-0812">Transmembrane</keyword>
<evidence type="ECO:0000256" key="1">
    <source>
        <dbReference type="SAM" id="MobiDB-lite"/>
    </source>
</evidence>
<reference evidence="3 4" key="1">
    <citation type="submission" date="2021-06" db="EMBL/GenBank/DDBJ databases">
        <title>Caerostris darwini draft genome.</title>
        <authorList>
            <person name="Kono N."/>
            <person name="Arakawa K."/>
        </authorList>
    </citation>
    <scope>NUCLEOTIDE SEQUENCE [LARGE SCALE GENOMIC DNA]</scope>
</reference>
<accession>A0AAV4TNX5</accession>
<evidence type="ECO:0000256" key="2">
    <source>
        <dbReference type="SAM" id="Phobius"/>
    </source>
</evidence>
<dbReference type="EMBL" id="BPLQ01009764">
    <property type="protein sequence ID" value="GIY46452.1"/>
    <property type="molecule type" value="Genomic_DNA"/>
</dbReference>
<evidence type="ECO:0000313" key="4">
    <source>
        <dbReference type="Proteomes" id="UP001054837"/>
    </source>
</evidence>
<organism evidence="3 4">
    <name type="scientific">Caerostris darwini</name>
    <dbReference type="NCBI Taxonomy" id="1538125"/>
    <lineage>
        <taxon>Eukaryota</taxon>
        <taxon>Metazoa</taxon>
        <taxon>Ecdysozoa</taxon>
        <taxon>Arthropoda</taxon>
        <taxon>Chelicerata</taxon>
        <taxon>Arachnida</taxon>
        <taxon>Araneae</taxon>
        <taxon>Araneomorphae</taxon>
        <taxon>Entelegynae</taxon>
        <taxon>Araneoidea</taxon>
        <taxon>Araneidae</taxon>
        <taxon>Caerostris</taxon>
    </lineage>
</organism>
<keyword evidence="4" id="KW-1185">Reference proteome</keyword>
<keyword evidence="2" id="KW-1133">Transmembrane helix</keyword>
<evidence type="ECO:0000313" key="3">
    <source>
        <dbReference type="EMBL" id="GIY46452.1"/>
    </source>
</evidence>
<keyword evidence="2" id="KW-0472">Membrane</keyword>
<feature type="transmembrane region" description="Helical" evidence="2">
    <location>
        <begin position="48"/>
        <end position="66"/>
    </location>
</feature>
<comment type="caution">
    <text evidence="3">The sequence shown here is derived from an EMBL/GenBank/DDBJ whole genome shotgun (WGS) entry which is preliminary data.</text>
</comment>